<keyword evidence="3" id="KW-1185">Reference proteome</keyword>
<comment type="caution">
    <text evidence="2">The sequence shown here is derived from an EMBL/GenBank/DDBJ whole genome shotgun (WGS) entry which is preliminary data.</text>
</comment>
<dbReference type="STRING" id="48936.NJ75_04198"/>
<protein>
    <submittedName>
        <fullName evidence="2">GCN5-like N-acetyltransferase</fullName>
    </submittedName>
</protein>
<dbReference type="Proteomes" id="UP000031338">
    <property type="component" value="Unassembled WGS sequence"/>
</dbReference>
<evidence type="ECO:0000313" key="2">
    <source>
        <dbReference type="EMBL" id="KHS42514.1"/>
    </source>
</evidence>
<feature type="domain" description="N-acetyltransferase" evidence="1">
    <location>
        <begin position="12"/>
        <end position="176"/>
    </location>
</feature>
<dbReference type="EMBL" id="JRVC01000029">
    <property type="protein sequence ID" value="KHS42514.1"/>
    <property type="molecule type" value="Genomic_DNA"/>
</dbReference>
<dbReference type="Gene3D" id="3.40.630.30">
    <property type="match status" value="1"/>
</dbReference>
<dbReference type="GO" id="GO:0016747">
    <property type="term" value="F:acyltransferase activity, transferring groups other than amino-acyl groups"/>
    <property type="evidence" value="ECO:0007669"/>
    <property type="project" value="InterPro"/>
</dbReference>
<dbReference type="InterPro" id="IPR051531">
    <property type="entry name" value="N-acetyltransferase"/>
</dbReference>
<evidence type="ECO:0000259" key="1">
    <source>
        <dbReference type="PROSITE" id="PS51186"/>
    </source>
</evidence>
<dbReference type="Pfam" id="PF13302">
    <property type="entry name" value="Acetyltransf_3"/>
    <property type="match status" value="1"/>
</dbReference>
<accession>A0A0B8ZHM3</accession>
<dbReference type="InterPro" id="IPR000182">
    <property type="entry name" value="GNAT_dom"/>
</dbReference>
<dbReference type="PROSITE" id="PS51186">
    <property type="entry name" value="GNAT"/>
    <property type="match status" value="1"/>
</dbReference>
<gene>
    <name evidence="2" type="ORF">NJ75_04198</name>
</gene>
<dbReference type="SUPFAM" id="SSF55729">
    <property type="entry name" value="Acyl-CoA N-acyltransferases (Nat)"/>
    <property type="match status" value="1"/>
</dbReference>
<sequence>MNALPQLETDRLILRVPGRDDYLLLRDLVADPEVHRFLGPRPEDPTTDMFSRALRGAGSWQLYGYGMFLVHEKGSNAFVGQMGLFHSLRGFGKGLDDVVEAGWIVARPFWGRGYAREGMEAALDWFDRTHEPRRIACMIEPENHSSVRLAERLGFVRYDEHIFEDEAAVDLYERVIES</sequence>
<keyword evidence="2" id="KW-0808">Transferase</keyword>
<evidence type="ECO:0000313" key="3">
    <source>
        <dbReference type="Proteomes" id="UP000031338"/>
    </source>
</evidence>
<dbReference type="PANTHER" id="PTHR43792">
    <property type="entry name" value="GNAT FAMILY, PUTATIVE (AFU_ORTHOLOGUE AFUA_3G00765)-RELATED-RELATED"/>
    <property type="match status" value="1"/>
</dbReference>
<organism evidence="2 3">
    <name type="scientific">Novosphingobium subterraneum</name>
    <dbReference type="NCBI Taxonomy" id="48936"/>
    <lineage>
        <taxon>Bacteria</taxon>
        <taxon>Pseudomonadati</taxon>
        <taxon>Pseudomonadota</taxon>
        <taxon>Alphaproteobacteria</taxon>
        <taxon>Sphingomonadales</taxon>
        <taxon>Sphingomonadaceae</taxon>
        <taxon>Novosphingobium</taxon>
    </lineage>
</organism>
<name>A0A0B8ZHM3_9SPHN</name>
<proteinExistence type="predicted"/>
<dbReference type="PANTHER" id="PTHR43792:SF1">
    <property type="entry name" value="N-ACETYLTRANSFERASE DOMAIN-CONTAINING PROTEIN"/>
    <property type="match status" value="1"/>
</dbReference>
<dbReference type="PATRIC" id="fig|48936.3.peg.4226"/>
<dbReference type="RefSeq" id="WP_052242709.1">
    <property type="nucleotide sequence ID" value="NZ_JRVC01000029.1"/>
</dbReference>
<dbReference type="InterPro" id="IPR016181">
    <property type="entry name" value="Acyl_CoA_acyltransferase"/>
</dbReference>
<reference evidence="2 3" key="1">
    <citation type="submission" date="2014-10" db="EMBL/GenBank/DDBJ databases">
        <title>Draft genome sequence of Novosphingobium subterraneum DSM 12447.</title>
        <authorList>
            <person name="Gan H.M."/>
            <person name="Gan H.Y."/>
            <person name="Savka M.A."/>
        </authorList>
    </citation>
    <scope>NUCLEOTIDE SEQUENCE [LARGE SCALE GENOMIC DNA]</scope>
    <source>
        <strain evidence="2 3">DSM 12447</strain>
    </source>
</reference>
<dbReference type="AlphaFoldDB" id="A0A0B8ZHM3"/>